<feature type="region of interest" description="Disordered" evidence="1">
    <location>
        <begin position="123"/>
        <end position="152"/>
    </location>
</feature>
<name>A0A2D3V4N0_9PEZI</name>
<reference evidence="2 3" key="1">
    <citation type="submission" date="2016-03" db="EMBL/GenBank/DDBJ databases">
        <authorList>
            <person name="Ploux O."/>
        </authorList>
    </citation>
    <scope>NUCLEOTIDE SEQUENCE [LARGE SCALE GENOMIC DNA]</scope>
    <source>
        <strain evidence="2 3">URUG2</strain>
    </source>
</reference>
<organism evidence="2 3">
    <name type="scientific">Ramularia collo-cygni</name>
    <dbReference type="NCBI Taxonomy" id="112498"/>
    <lineage>
        <taxon>Eukaryota</taxon>
        <taxon>Fungi</taxon>
        <taxon>Dikarya</taxon>
        <taxon>Ascomycota</taxon>
        <taxon>Pezizomycotina</taxon>
        <taxon>Dothideomycetes</taxon>
        <taxon>Dothideomycetidae</taxon>
        <taxon>Mycosphaerellales</taxon>
        <taxon>Mycosphaerellaceae</taxon>
        <taxon>Ramularia</taxon>
    </lineage>
</organism>
<keyword evidence="3" id="KW-1185">Reference proteome</keyword>
<evidence type="ECO:0000313" key="3">
    <source>
        <dbReference type="Proteomes" id="UP000225277"/>
    </source>
</evidence>
<gene>
    <name evidence="2" type="ORF">RCC_12223</name>
</gene>
<feature type="region of interest" description="Disordered" evidence="1">
    <location>
        <begin position="1"/>
        <end position="45"/>
    </location>
</feature>
<dbReference type="RefSeq" id="XP_023622140.1">
    <property type="nucleotide sequence ID" value="XM_023766372.1"/>
</dbReference>
<evidence type="ECO:0000313" key="2">
    <source>
        <dbReference type="EMBL" id="CZT15243.1"/>
    </source>
</evidence>
<feature type="compositionally biased region" description="Polar residues" evidence="1">
    <location>
        <begin position="17"/>
        <end position="37"/>
    </location>
</feature>
<dbReference type="AlphaFoldDB" id="A0A2D3V4N0"/>
<accession>A0A2D3V4N0</accession>
<sequence>MIRSQLVPSPGVHIPSSAESNKATNQHVEPSPKTSVWSGFRTPPASAHKDAGTAFQLLRNADKQPALSFGFSTSKFNPSVGAQASSYTSSSSAFGASSFGAKPLFGSSCFGSPSFGSASFGQSNPILGLPSPSPGPQNRRAQPPALPGDDVLSRAVRRATVNRPAIIGNSEIGADNLMASYLSSHGESSDVETLTKDLVSISQTHPTTMSFLRHIFEEASRGNGSVPIPPKRSHQSKMQISAQSALDFDLYLDFRQYGWSEDLRDYIVRMIVYGLSPREIRAAVKADMDFTHGQNHVSAEEVEELVLWMRGREASIVEDAKLVGSTFDFFRPSILEERRLAKAVRAPKGSEPSGGGRAEADANAIDSGTSCRCGDKSGVFQPFGDFQTDTNGEVHGIKQSAEDADTKSRYGQFRFMDLPAELRDWVYKLSIIPTGFISLRSCAHHMPAGVFPAIATSIFGVSKAVNKEAEGLLLDNTIIVNGCLEWGSRSAIHRAQLPEHIIPLIKSLVIVIDFTRVVRTARVADWRVAQGMIGLKRLRICGIAIDPANCPSSELSTYLGIILERVPADCEVCFGEENGGAEVEAHVQDMVEKIKAGQSIMQTRVLVKSAGAIEVAMLESAWKDIEDEVVKGCKSGFKEDFRFADRRANGGAGRPLAATPPPPD</sequence>
<dbReference type="EMBL" id="FJUY01000001">
    <property type="protein sequence ID" value="CZT15243.1"/>
    <property type="molecule type" value="Genomic_DNA"/>
</dbReference>
<protein>
    <submittedName>
        <fullName evidence="2">Uncharacterized protein</fullName>
    </submittedName>
</protein>
<proteinExistence type="predicted"/>
<dbReference type="GeneID" id="35606776"/>
<evidence type="ECO:0000256" key="1">
    <source>
        <dbReference type="SAM" id="MobiDB-lite"/>
    </source>
</evidence>
<dbReference type="Proteomes" id="UP000225277">
    <property type="component" value="Unassembled WGS sequence"/>
</dbReference>
<dbReference type="OrthoDB" id="5314997at2759"/>